<keyword evidence="1" id="KW-0732">Signal</keyword>
<feature type="signal peptide" evidence="1">
    <location>
        <begin position="1"/>
        <end position="17"/>
    </location>
</feature>
<evidence type="ECO:0000313" key="2">
    <source>
        <dbReference type="EMBL" id="JAB70393.1"/>
    </source>
</evidence>
<dbReference type="Gene3D" id="2.40.128.20">
    <property type="match status" value="1"/>
</dbReference>
<dbReference type="GO" id="GO:0043176">
    <property type="term" value="F:amine binding"/>
    <property type="evidence" value="ECO:0007669"/>
    <property type="project" value="InterPro"/>
</dbReference>
<organism evidence="2">
    <name type="scientific">Ixodes ricinus</name>
    <name type="common">Common tick</name>
    <name type="synonym">Acarus ricinus</name>
    <dbReference type="NCBI Taxonomy" id="34613"/>
    <lineage>
        <taxon>Eukaryota</taxon>
        <taxon>Metazoa</taxon>
        <taxon>Ecdysozoa</taxon>
        <taxon>Arthropoda</taxon>
        <taxon>Chelicerata</taxon>
        <taxon>Arachnida</taxon>
        <taxon>Acari</taxon>
        <taxon>Parasitiformes</taxon>
        <taxon>Ixodida</taxon>
        <taxon>Ixodoidea</taxon>
        <taxon>Ixodidae</taxon>
        <taxon>Ixodinae</taxon>
        <taxon>Ixodes</taxon>
    </lineage>
</organism>
<dbReference type="InterPro" id="IPR012674">
    <property type="entry name" value="Calycin"/>
</dbReference>
<accession>V5HB68</accession>
<feature type="chain" id="PRO_5004735590" evidence="1">
    <location>
        <begin position="18"/>
        <end position="198"/>
    </location>
</feature>
<name>V5HB68_IXORI</name>
<dbReference type="Pfam" id="PF02098">
    <property type="entry name" value="His_binding"/>
    <property type="match status" value="1"/>
</dbReference>
<dbReference type="SUPFAM" id="SSF50814">
    <property type="entry name" value="Lipocalins"/>
    <property type="match status" value="1"/>
</dbReference>
<evidence type="ECO:0000256" key="1">
    <source>
        <dbReference type="SAM" id="SignalP"/>
    </source>
</evidence>
<proteinExistence type="evidence at transcript level"/>
<protein>
    <submittedName>
        <fullName evidence="2">Putative secreted histamine binding protein of 20.0 kDa</fullName>
    </submittedName>
</protein>
<reference evidence="2" key="1">
    <citation type="journal article" date="2015" name="Sci. Rep.">
        <title>Tissue- and time-dependent transcription in Ixodes ricinus salivary glands and midguts when blood feeding on the vertebrate host.</title>
        <authorList>
            <person name="Kotsyfakis M."/>
            <person name="Schwarz A."/>
            <person name="Erhart J."/>
            <person name="Ribeiro J.M."/>
        </authorList>
    </citation>
    <scope>NUCLEOTIDE SEQUENCE</scope>
    <source>
        <tissue evidence="2">Salivary gland and midgut</tissue>
    </source>
</reference>
<dbReference type="EMBL" id="GANP01014075">
    <property type="protein sequence ID" value="JAB70393.1"/>
    <property type="molecule type" value="mRNA"/>
</dbReference>
<dbReference type="AlphaFoldDB" id="V5HB68"/>
<sequence>MLALLCVVAALIACSDAAKLSEQQRKERQAKSSTNAWLLFTDTHKYYLLYRSVKNDTAYGGFKQCVNMSLRQCWDLSLELWYYFYYQGIYTNEVFPVNHLWITMNSSGEQRDLVKFRYPYYARPGTPSAVFLPTYETCFVLQQVDNEALQVWMIGSTNATRINDTCHSTYNKTLNKTGNLSEIPKYYIYNETICGKKE</sequence>
<dbReference type="InterPro" id="IPR002970">
    <property type="entry name" value="Tick_his-bd"/>
</dbReference>
<dbReference type="GO" id="GO:0030682">
    <property type="term" value="P:symbiont-mediated perturbation of host defenses"/>
    <property type="evidence" value="ECO:0007669"/>
    <property type="project" value="InterPro"/>
</dbReference>